<feature type="signal peptide" evidence="2">
    <location>
        <begin position="1"/>
        <end position="18"/>
    </location>
</feature>
<organism evidence="3 4">
    <name type="scientific">Zhengella mangrovi</name>
    <dbReference type="NCBI Taxonomy" id="1982044"/>
    <lineage>
        <taxon>Bacteria</taxon>
        <taxon>Pseudomonadati</taxon>
        <taxon>Pseudomonadota</taxon>
        <taxon>Alphaproteobacteria</taxon>
        <taxon>Hyphomicrobiales</taxon>
        <taxon>Notoacmeibacteraceae</taxon>
        <taxon>Zhengella</taxon>
    </lineage>
</organism>
<keyword evidence="2" id="KW-0732">Signal</keyword>
<dbReference type="EMBL" id="PDVP01000001">
    <property type="protein sequence ID" value="PHP68486.1"/>
    <property type="molecule type" value="Genomic_DNA"/>
</dbReference>
<gene>
    <name evidence="3" type="ORF">CSC94_00300</name>
</gene>
<evidence type="ECO:0000313" key="3">
    <source>
        <dbReference type="EMBL" id="PHP68486.1"/>
    </source>
</evidence>
<name>A0A2G1QSG9_9HYPH</name>
<accession>A0A2G1QSG9</accession>
<proteinExistence type="predicted"/>
<dbReference type="Proteomes" id="UP000221168">
    <property type="component" value="Unassembled WGS sequence"/>
</dbReference>
<protein>
    <recommendedName>
        <fullName evidence="5">DUF2946 domain-containing protein</fullName>
    </recommendedName>
</protein>
<keyword evidence="4" id="KW-1185">Reference proteome</keyword>
<evidence type="ECO:0000256" key="1">
    <source>
        <dbReference type="SAM" id="MobiDB-lite"/>
    </source>
</evidence>
<reference evidence="3 4" key="1">
    <citation type="submission" date="2017-10" db="EMBL/GenBank/DDBJ databases">
        <title>Sedimentibacterium mangrovi gen. nov., sp. nov., a novel member of family Phyllobacteriacea isolated from mangrove sediment.</title>
        <authorList>
            <person name="Liao H."/>
            <person name="Tian Y."/>
        </authorList>
    </citation>
    <scope>NUCLEOTIDE SEQUENCE [LARGE SCALE GENOMIC DNA]</scope>
    <source>
        <strain evidence="3 4">X9-2-2</strain>
    </source>
</reference>
<evidence type="ECO:0000256" key="2">
    <source>
        <dbReference type="SAM" id="SignalP"/>
    </source>
</evidence>
<sequence length="123" mass="12692">MRRFLALCLMVLFASVHPGVPGGPVLEAHAAASHAPVDGNPSVHTHHVAEANLTAMPEHSCCPAMGTARIAHGKAGHCSVDGGFLSPAASAIPAAAHRVFPRSAFDRPSEADPSAIPHPPRYV</sequence>
<evidence type="ECO:0008006" key="5">
    <source>
        <dbReference type="Google" id="ProtNLM"/>
    </source>
</evidence>
<feature type="region of interest" description="Disordered" evidence="1">
    <location>
        <begin position="103"/>
        <end position="123"/>
    </location>
</feature>
<feature type="chain" id="PRO_5013800508" description="DUF2946 domain-containing protein" evidence="2">
    <location>
        <begin position="19"/>
        <end position="123"/>
    </location>
</feature>
<evidence type="ECO:0000313" key="4">
    <source>
        <dbReference type="Proteomes" id="UP000221168"/>
    </source>
</evidence>
<dbReference type="AlphaFoldDB" id="A0A2G1QSG9"/>
<comment type="caution">
    <text evidence="3">The sequence shown here is derived from an EMBL/GenBank/DDBJ whole genome shotgun (WGS) entry which is preliminary data.</text>
</comment>